<accession>A0A8S9TNI6</accession>
<organism evidence="1 2">
    <name type="scientific">Phytophthora infestans</name>
    <name type="common">Potato late blight agent</name>
    <name type="synonym">Botrytis infestans</name>
    <dbReference type="NCBI Taxonomy" id="4787"/>
    <lineage>
        <taxon>Eukaryota</taxon>
        <taxon>Sar</taxon>
        <taxon>Stramenopiles</taxon>
        <taxon>Oomycota</taxon>
        <taxon>Peronosporomycetes</taxon>
        <taxon>Peronosporales</taxon>
        <taxon>Peronosporaceae</taxon>
        <taxon>Phytophthora</taxon>
    </lineage>
</organism>
<sequence>MRRWYEVSKKLIKARKLVKFVKKIVIDDDYKEVERQRILHMIPFMNVNSVFSANGHNLPFLNLAGYGGDQWLSDLCVFLASLRVVKEAEPQTWQNPKYVTVVDPLYLQLSDVERRNQYIDTKDHIFTEMRSNRIVCYPTYVDIEFPQRLQVAKFMTSPMETQVRTFNEWRQCDGHSCGVLTVQWYLSLVRSTLSDASIPIAHDDKLDPKQLAFERYKHFS</sequence>
<comment type="caution">
    <text evidence="1">The sequence shown here is derived from an EMBL/GenBank/DDBJ whole genome shotgun (WGS) entry which is preliminary data.</text>
</comment>
<reference evidence="1" key="1">
    <citation type="submission" date="2020-03" db="EMBL/GenBank/DDBJ databases">
        <title>Hybrid Assembly of Korean Phytophthora infestans isolates.</title>
        <authorList>
            <person name="Prokchorchik M."/>
            <person name="Lee Y."/>
            <person name="Seo J."/>
            <person name="Cho J.-H."/>
            <person name="Park Y.-E."/>
            <person name="Jang D.-C."/>
            <person name="Im J.-S."/>
            <person name="Choi J.-G."/>
            <person name="Park H.-J."/>
            <person name="Lee G.-B."/>
            <person name="Lee Y.-G."/>
            <person name="Hong S.-Y."/>
            <person name="Cho K."/>
            <person name="Sohn K.H."/>
        </authorList>
    </citation>
    <scope>NUCLEOTIDE SEQUENCE</scope>
    <source>
        <strain evidence="1">KR_2_A2</strain>
    </source>
</reference>
<dbReference type="Proteomes" id="UP000704712">
    <property type="component" value="Unassembled WGS sequence"/>
</dbReference>
<proteinExistence type="predicted"/>
<gene>
    <name evidence="1" type="ORF">GN958_ATG20369</name>
</gene>
<dbReference type="EMBL" id="JAACNO010002837">
    <property type="protein sequence ID" value="KAF4130475.1"/>
    <property type="molecule type" value="Genomic_DNA"/>
</dbReference>
<protein>
    <recommendedName>
        <fullName evidence="3">Ubiquitin-like protease family profile domain-containing protein</fullName>
    </recommendedName>
</protein>
<evidence type="ECO:0008006" key="3">
    <source>
        <dbReference type="Google" id="ProtNLM"/>
    </source>
</evidence>
<evidence type="ECO:0000313" key="2">
    <source>
        <dbReference type="Proteomes" id="UP000704712"/>
    </source>
</evidence>
<name>A0A8S9TNI6_PHYIN</name>
<evidence type="ECO:0000313" key="1">
    <source>
        <dbReference type="EMBL" id="KAF4130475.1"/>
    </source>
</evidence>
<dbReference type="AlphaFoldDB" id="A0A8S9TNI6"/>